<proteinExistence type="predicted"/>
<reference evidence="2 3" key="1">
    <citation type="submission" date="2009-01" db="EMBL/GenBank/DDBJ databases">
        <authorList>
            <person name="Fulton L."/>
            <person name="Clifton S."/>
            <person name="Fulton B."/>
            <person name="Xu J."/>
            <person name="Minx P."/>
            <person name="Pepin K.H."/>
            <person name="Johnson M."/>
            <person name="Bhonagiri V."/>
            <person name="Nash W.E."/>
            <person name="Mardis E.R."/>
            <person name="Wilson R.K."/>
        </authorList>
    </citation>
    <scope>NUCLEOTIDE SEQUENCE [LARGE SCALE GENOMIC DNA]</scope>
    <source>
        <strain evidence="3">DSM 10507 / JCM 14656 / S5a33</strain>
    </source>
</reference>
<dbReference type="EMBL" id="ACBZ01000058">
    <property type="protein sequence ID" value="EEG49857.1"/>
    <property type="molecule type" value="Genomic_DNA"/>
</dbReference>
<sequence>MMNGNAELLNFIYQNSQMGTETVPRLLELVKNEKMRAHLQNQLKGYEDFQKKARSLLQKHGCEEKELSGMEKMKTYLMMNVQTMMDKSDSHIAQMMIQGSTMGITDAVKKLHDYSDAEKEIQTLMKDLQEFEEKSIEKLKEFL</sequence>
<dbReference type="Proteomes" id="UP000003100">
    <property type="component" value="Unassembled WGS sequence"/>
</dbReference>
<evidence type="ECO:0000313" key="2">
    <source>
        <dbReference type="EMBL" id="EEG49857.1"/>
    </source>
</evidence>
<dbReference type="InterPro" id="IPR012347">
    <property type="entry name" value="Ferritin-like"/>
</dbReference>
<keyword evidence="3" id="KW-1185">Reference proteome</keyword>
<dbReference type="eggNOG" id="ENOG5032QT8">
    <property type="taxonomic scope" value="Bacteria"/>
</dbReference>
<dbReference type="PATRIC" id="fig|476272.21.peg.2583"/>
<gene>
    <name evidence="2" type="ORF">RUMHYD_01238</name>
</gene>
<reference evidence="2 3" key="2">
    <citation type="submission" date="2009-02" db="EMBL/GenBank/DDBJ databases">
        <title>Draft genome sequence of Blautia hydrogenotrophica DSM 10507 (Ruminococcus hydrogenotrophicus DSM 10507).</title>
        <authorList>
            <person name="Sudarsanam P."/>
            <person name="Ley R."/>
            <person name="Guruge J."/>
            <person name="Turnbaugh P.J."/>
            <person name="Mahowald M."/>
            <person name="Liep D."/>
            <person name="Gordon J."/>
        </authorList>
    </citation>
    <scope>NUCLEOTIDE SEQUENCE [LARGE SCALE GENOMIC DNA]</scope>
    <source>
        <strain evidence="3">DSM 10507 / JCM 14656 / S5a33</strain>
    </source>
</reference>
<organism evidence="2 3">
    <name type="scientific">Blautia hydrogenotrophica (strain DSM 10507 / JCM 14656 / S5a33)</name>
    <name type="common">Ruminococcus hydrogenotrophicus</name>
    <dbReference type="NCBI Taxonomy" id="476272"/>
    <lineage>
        <taxon>Bacteria</taxon>
        <taxon>Bacillati</taxon>
        <taxon>Bacillota</taxon>
        <taxon>Clostridia</taxon>
        <taxon>Lachnospirales</taxon>
        <taxon>Lachnospiraceae</taxon>
        <taxon>Blautia</taxon>
    </lineage>
</organism>
<dbReference type="GeneID" id="86820496"/>
<evidence type="ECO:0000313" key="3">
    <source>
        <dbReference type="Proteomes" id="UP000003100"/>
    </source>
</evidence>
<dbReference type="Gene3D" id="1.20.1260.10">
    <property type="match status" value="1"/>
</dbReference>
<dbReference type="AlphaFoldDB" id="C0CK68"/>
<dbReference type="HOGENOM" id="CLU_143970_2_0_9"/>
<name>C0CK68_BLAHS</name>
<evidence type="ECO:0000256" key="1">
    <source>
        <dbReference type="SAM" id="Coils"/>
    </source>
</evidence>
<feature type="coiled-coil region" evidence="1">
    <location>
        <begin position="114"/>
        <end position="141"/>
    </location>
</feature>
<comment type="caution">
    <text evidence="2">The sequence shown here is derived from an EMBL/GenBank/DDBJ whole genome shotgun (WGS) entry which is preliminary data.</text>
</comment>
<accession>C0CK68</accession>
<keyword evidence="1" id="KW-0175">Coiled coil</keyword>
<dbReference type="RefSeq" id="WP_005947194.1">
    <property type="nucleotide sequence ID" value="NZ_CP136423.1"/>
</dbReference>
<evidence type="ECO:0008006" key="4">
    <source>
        <dbReference type="Google" id="ProtNLM"/>
    </source>
</evidence>
<protein>
    <recommendedName>
        <fullName evidence="4">DUF2383 domain-containing protein</fullName>
    </recommendedName>
</protein>